<protein>
    <submittedName>
        <fullName evidence="2">Uncharacterized protein</fullName>
    </submittedName>
</protein>
<dbReference type="EMBL" id="ARYC01002600">
    <property type="protein sequence ID" value="KEJ82882.1"/>
    <property type="molecule type" value="Genomic_DNA"/>
</dbReference>
<gene>
    <name evidence="2" type="ORF">OXYTRIMIC_584</name>
</gene>
<accession>A0A073IBU1</accession>
<feature type="region of interest" description="Disordered" evidence="1">
    <location>
        <begin position="1"/>
        <end position="38"/>
    </location>
</feature>
<proteinExistence type="predicted"/>
<evidence type="ECO:0000256" key="1">
    <source>
        <dbReference type="SAM" id="MobiDB-lite"/>
    </source>
</evidence>
<sequence>MDKSSIFQSLMRNQSVRSDLDDQEDQQNHPLEEHKEPVSTLGQLQQIAQTLYQALDSNVISNLINQNMGEQRSDEQSANQTKLLIEQMESLIQDSQQPLQSQIQVLEEKKQKVILANYEHISKNIIDEAKFVEIQSFEIRKIEKKLRILEKSKNQIMQLKES</sequence>
<evidence type="ECO:0000313" key="3">
    <source>
        <dbReference type="Proteomes" id="UP000053232"/>
    </source>
</evidence>
<feature type="compositionally biased region" description="Polar residues" evidence="1">
    <location>
        <begin position="1"/>
        <end position="17"/>
    </location>
</feature>
<keyword evidence="3" id="KW-1185">Reference proteome</keyword>
<reference evidence="3" key="1">
    <citation type="journal article" date="2014" name="Cell">
        <title>The Architecture of a Scrambled Genome Reveals Massive Levels of Genomic Rearrangement during Development.</title>
        <authorList>
            <person name="Chen X."/>
            <person name="Bracht J.R."/>
            <person name="Goldman A.D."/>
            <person name="Dolzhenko E."/>
            <person name="Clay D.M."/>
            <person name="Swart E.C."/>
            <person name="Perlman D.H."/>
            <person name="Doak T.G."/>
            <person name="Stuart A."/>
            <person name="Amemiya C.T."/>
            <person name="Sebra R.P."/>
            <person name="Landweber L.F."/>
        </authorList>
    </citation>
    <scope>NUCLEOTIDE SEQUENCE [LARGE SCALE GENOMIC DNA]</scope>
    <source>
        <strain evidence="3">JRB310</strain>
    </source>
</reference>
<comment type="caution">
    <text evidence="2">The sequence shown here is derived from an EMBL/GenBank/DDBJ whole genome shotgun (WGS) entry which is preliminary data.</text>
</comment>
<feature type="compositionally biased region" description="Basic and acidic residues" evidence="1">
    <location>
        <begin position="26"/>
        <end position="37"/>
    </location>
</feature>
<organism evidence="2 3">
    <name type="scientific">Oxytricha trifallax</name>
    <dbReference type="NCBI Taxonomy" id="1172189"/>
    <lineage>
        <taxon>Eukaryota</taxon>
        <taxon>Sar</taxon>
        <taxon>Alveolata</taxon>
        <taxon>Ciliophora</taxon>
        <taxon>Intramacronucleata</taxon>
        <taxon>Spirotrichea</taxon>
        <taxon>Stichotrichia</taxon>
        <taxon>Sporadotrichida</taxon>
        <taxon>Oxytrichidae</taxon>
        <taxon>Oxytrichinae</taxon>
        <taxon>Oxytricha</taxon>
    </lineage>
</organism>
<dbReference type="AlphaFoldDB" id="A0A073IBU1"/>
<evidence type="ECO:0000313" key="2">
    <source>
        <dbReference type="EMBL" id="KEJ82882.1"/>
    </source>
</evidence>
<name>A0A073IBU1_9SPIT</name>
<dbReference type="Proteomes" id="UP000053232">
    <property type="component" value="Unassembled WGS sequence"/>
</dbReference>